<feature type="chain" id="PRO_5047213921" description="Outer membrane protein beta-barrel domain-containing protein" evidence="1">
    <location>
        <begin position="22"/>
        <end position="232"/>
    </location>
</feature>
<feature type="signal peptide" evidence="1">
    <location>
        <begin position="1"/>
        <end position="21"/>
    </location>
</feature>
<dbReference type="RefSeq" id="WP_234860358.1">
    <property type="nucleotide sequence ID" value="NZ_JAKEVZ010000002.1"/>
</dbReference>
<evidence type="ECO:0000256" key="1">
    <source>
        <dbReference type="SAM" id="SignalP"/>
    </source>
</evidence>
<keyword evidence="1" id="KW-0732">Signal</keyword>
<reference evidence="2 3" key="1">
    <citation type="submission" date="2022-01" db="EMBL/GenBank/DDBJ databases">
        <title>Mariniradius saccharolyticus sp. nov., isolated from sediment of a river.</title>
        <authorList>
            <person name="Liu H."/>
        </authorList>
    </citation>
    <scope>NUCLEOTIDE SEQUENCE [LARGE SCALE GENOMIC DNA]</scope>
    <source>
        <strain evidence="2 3">RY-2</strain>
    </source>
</reference>
<organism evidence="2 3">
    <name type="scientific">Mariniradius sediminis</name>
    <dbReference type="NCBI Taxonomy" id="2909237"/>
    <lineage>
        <taxon>Bacteria</taxon>
        <taxon>Pseudomonadati</taxon>
        <taxon>Bacteroidota</taxon>
        <taxon>Cytophagia</taxon>
        <taxon>Cytophagales</taxon>
        <taxon>Cyclobacteriaceae</taxon>
        <taxon>Mariniradius</taxon>
    </lineage>
</organism>
<evidence type="ECO:0008006" key="4">
    <source>
        <dbReference type="Google" id="ProtNLM"/>
    </source>
</evidence>
<proteinExistence type="predicted"/>
<accession>A0ABS9BRX6</accession>
<name>A0ABS9BRX6_9BACT</name>
<evidence type="ECO:0000313" key="3">
    <source>
        <dbReference type="Proteomes" id="UP001201449"/>
    </source>
</evidence>
<evidence type="ECO:0000313" key="2">
    <source>
        <dbReference type="EMBL" id="MCF1750240.1"/>
    </source>
</evidence>
<protein>
    <recommendedName>
        <fullName evidence="4">Outer membrane protein beta-barrel domain-containing protein</fullName>
    </recommendedName>
</protein>
<sequence>MKRMVFLMVLSLVLVTTIANAQSLYRDRYERKHAISLGIGPSFIYGDNTGVFNEGDFKWKPALTLAYSNKIHNRIALQLSLGTQWLETGGPERTWAVDAWQDSGGVFTFTGQAFYGDFMPIVYLIPYDTHMNRGRFNAYIGSGIGYVYVSREDRFSFDESAPVLSGTATSFYIPGLIGFSYSIGSLTDLSLEIKGMFSFSDELDGNAGYNQFNDHFVQTHLVLRRLLRNSIK</sequence>
<dbReference type="EMBL" id="JAKEVZ010000002">
    <property type="protein sequence ID" value="MCF1750240.1"/>
    <property type="molecule type" value="Genomic_DNA"/>
</dbReference>
<gene>
    <name evidence="2" type="ORF">L0U89_04085</name>
</gene>
<dbReference type="Proteomes" id="UP001201449">
    <property type="component" value="Unassembled WGS sequence"/>
</dbReference>
<comment type="caution">
    <text evidence="2">The sequence shown here is derived from an EMBL/GenBank/DDBJ whole genome shotgun (WGS) entry which is preliminary data.</text>
</comment>
<keyword evidence="3" id="KW-1185">Reference proteome</keyword>